<dbReference type="InParanoid" id="E1ZFE0"/>
<dbReference type="OMA" id="LICCAVP"/>
<dbReference type="InterPro" id="IPR001433">
    <property type="entry name" value="OxRdtase_FAD/NAD-bd"/>
</dbReference>
<dbReference type="EMBL" id="GL433844">
    <property type="protein sequence ID" value="EFN55652.1"/>
    <property type="molecule type" value="Genomic_DNA"/>
</dbReference>
<dbReference type="GO" id="GO:0016491">
    <property type="term" value="F:oxidoreductase activity"/>
    <property type="evidence" value="ECO:0007669"/>
    <property type="project" value="InterPro"/>
</dbReference>
<dbReference type="InterPro" id="IPR017938">
    <property type="entry name" value="Riboflavin_synthase-like_b-brl"/>
</dbReference>
<dbReference type="RefSeq" id="XP_005847754.1">
    <property type="nucleotide sequence ID" value="XM_005847692.1"/>
</dbReference>
<evidence type="ECO:0000313" key="3">
    <source>
        <dbReference type="EMBL" id="EFN55652.1"/>
    </source>
</evidence>
<dbReference type="InterPro" id="IPR011576">
    <property type="entry name" value="Pyridox_Oxase_N"/>
</dbReference>
<dbReference type="InterPro" id="IPR017927">
    <property type="entry name" value="FAD-bd_FR_type"/>
</dbReference>
<dbReference type="PROSITE" id="PS51384">
    <property type="entry name" value="FAD_FR"/>
    <property type="match status" value="1"/>
</dbReference>
<dbReference type="Gene3D" id="3.40.50.80">
    <property type="entry name" value="Nucleotide-binding domain of ferredoxin-NADP reductase (FNR) module"/>
    <property type="match status" value="1"/>
</dbReference>
<feature type="compositionally biased region" description="Gly residues" evidence="1">
    <location>
        <begin position="551"/>
        <end position="560"/>
    </location>
</feature>
<evidence type="ECO:0000313" key="4">
    <source>
        <dbReference type="Proteomes" id="UP000008141"/>
    </source>
</evidence>
<dbReference type="OrthoDB" id="512554at2759"/>
<proteinExistence type="predicted"/>
<sequence length="639" mass="66203">MHQASRLSKAPPSLASELTFSGTAQRGVPVVSLNVAMAAQPGGGKAAVRCGCRGACTRNCSCKKNGEFIRPFLPEQHRAFYSSMLNLLYIGARDQQGRVWASVLAGAPGFITSDGPNHLAIAPGSQLPADPAHFVPGSSVGGLGLDMATRRRNRVNATATRLAADGTLHLRAEQTVGNCPKYIQTRHVRLDAARLAALQRGESGGDMVDSTGPLGEEQLALIRGADTFFLATCGSKAAPGPAPAQPHAGCDVSHRGGPPGFVECGADGLSLQWPDYAGNSFFMSLGNLHVNPSAGLLFIDWLSGGVLQLSGTAEIAYDDRSMPGAQRAVRFRLAAWHWAPTALPIHPAPVLERSPYNPRLLGSAAAPAAHTTAVECVGVAEEAAGIKTFSFRAPPGFSYAAGQFASFDFEVAAEGGAAGATRTLHRTWTLSSHPADAAAGGAFTITVKRAGLMSGWLHDSLRPGMELQLRGVGGEFVVRQESMRPVLLLAGGIGITPMRVMFQELVRRQVPAALLYSVRRPEEAAFLPELTRLAQRASEAAAAAAGNSSGSSGGGGGSTGPGARPAYRVLVTATGGGIGGGQGWRSGRVDAALVREAVGDPAACDVYMCGPGGFMDAATALLEGLGVDPANIHTESFDF</sequence>
<organism evidence="4">
    <name type="scientific">Chlorella variabilis</name>
    <name type="common">Green alga</name>
    <dbReference type="NCBI Taxonomy" id="554065"/>
    <lineage>
        <taxon>Eukaryota</taxon>
        <taxon>Viridiplantae</taxon>
        <taxon>Chlorophyta</taxon>
        <taxon>core chlorophytes</taxon>
        <taxon>Trebouxiophyceae</taxon>
        <taxon>Chlorellales</taxon>
        <taxon>Chlorellaceae</taxon>
        <taxon>Chlorella clade</taxon>
        <taxon>Chlorella</taxon>
    </lineage>
</organism>
<dbReference type="eggNOG" id="KOG3378">
    <property type="taxonomic scope" value="Eukaryota"/>
</dbReference>
<evidence type="ECO:0000259" key="2">
    <source>
        <dbReference type="PROSITE" id="PS51384"/>
    </source>
</evidence>
<dbReference type="PANTHER" id="PTHR42815">
    <property type="entry name" value="FAD-BINDING, PUTATIVE (AFU_ORTHOLOGUE AFUA_6G07600)-RELATED"/>
    <property type="match status" value="1"/>
</dbReference>
<dbReference type="Pfam" id="PF00175">
    <property type="entry name" value="NAD_binding_1"/>
    <property type="match status" value="1"/>
</dbReference>
<evidence type="ECO:0000256" key="1">
    <source>
        <dbReference type="SAM" id="MobiDB-lite"/>
    </source>
</evidence>
<protein>
    <recommendedName>
        <fullName evidence="2">FAD-binding FR-type domain-containing protein</fullName>
    </recommendedName>
</protein>
<keyword evidence="4" id="KW-1185">Reference proteome</keyword>
<accession>E1ZFE0</accession>
<gene>
    <name evidence="3" type="ORF">CHLNCDRAFT_133853</name>
</gene>
<feature type="region of interest" description="Disordered" evidence="1">
    <location>
        <begin position="544"/>
        <end position="563"/>
    </location>
</feature>
<dbReference type="SUPFAM" id="SSF50475">
    <property type="entry name" value="FMN-binding split barrel"/>
    <property type="match status" value="1"/>
</dbReference>
<dbReference type="AlphaFoldDB" id="E1ZFE0"/>
<dbReference type="InterPro" id="IPR012349">
    <property type="entry name" value="Split_barrel_FMN-bd"/>
</dbReference>
<dbReference type="GeneID" id="17355051"/>
<dbReference type="Pfam" id="PF01243">
    <property type="entry name" value="PNPOx_N"/>
    <property type="match status" value="1"/>
</dbReference>
<dbReference type="KEGG" id="cvr:CHLNCDRAFT_133853"/>
<dbReference type="InterPro" id="IPR039261">
    <property type="entry name" value="FNR_nucleotide-bd"/>
</dbReference>
<dbReference type="SUPFAM" id="SSF52343">
    <property type="entry name" value="Ferredoxin reductase-like, C-terminal NADP-linked domain"/>
    <property type="match status" value="1"/>
</dbReference>
<reference evidence="3 4" key="1">
    <citation type="journal article" date="2010" name="Plant Cell">
        <title>The Chlorella variabilis NC64A genome reveals adaptation to photosymbiosis, coevolution with viruses, and cryptic sex.</title>
        <authorList>
            <person name="Blanc G."/>
            <person name="Duncan G."/>
            <person name="Agarkova I."/>
            <person name="Borodovsky M."/>
            <person name="Gurnon J."/>
            <person name="Kuo A."/>
            <person name="Lindquist E."/>
            <person name="Lucas S."/>
            <person name="Pangilinan J."/>
            <person name="Polle J."/>
            <person name="Salamov A."/>
            <person name="Terry A."/>
            <person name="Yamada T."/>
            <person name="Dunigan D.D."/>
            <person name="Grigoriev I.V."/>
            <person name="Claverie J.M."/>
            <person name="Van Etten J.L."/>
        </authorList>
    </citation>
    <scope>NUCLEOTIDE SEQUENCE [LARGE SCALE GENOMIC DNA]</scope>
    <source>
        <strain evidence="3 4">NC64A</strain>
    </source>
</reference>
<dbReference type="Gene3D" id="2.30.110.10">
    <property type="entry name" value="Electron Transport, Fmn-binding Protein, Chain A"/>
    <property type="match status" value="1"/>
</dbReference>
<dbReference type="STRING" id="554065.E1ZFE0"/>
<dbReference type="PANTHER" id="PTHR42815:SF2">
    <property type="entry name" value="FAD-BINDING, PUTATIVE (AFU_ORTHOLOGUE AFUA_6G07600)-RELATED"/>
    <property type="match status" value="1"/>
</dbReference>
<dbReference type="SUPFAM" id="SSF63380">
    <property type="entry name" value="Riboflavin synthase domain-like"/>
    <property type="match status" value="1"/>
</dbReference>
<dbReference type="Proteomes" id="UP000008141">
    <property type="component" value="Unassembled WGS sequence"/>
</dbReference>
<name>E1ZFE0_CHLVA</name>
<dbReference type="Gene3D" id="2.40.30.10">
    <property type="entry name" value="Translation factors"/>
    <property type="match status" value="1"/>
</dbReference>
<feature type="domain" description="FAD-binding FR-type" evidence="2">
    <location>
        <begin position="369"/>
        <end position="479"/>
    </location>
</feature>